<name>A0A0R3DNH2_9BRAD</name>
<dbReference type="AlphaFoldDB" id="A0A0R3DNH2"/>
<evidence type="ECO:0000313" key="2">
    <source>
        <dbReference type="Proteomes" id="UP000051936"/>
    </source>
</evidence>
<dbReference type="EMBL" id="LJYG01000080">
    <property type="protein sequence ID" value="KRQ11350.1"/>
    <property type="molecule type" value="Genomic_DNA"/>
</dbReference>
<comment type="caution">
    <text evidence="1">The sequence shown here is derived from an EMBL/GenBank/DDBJ whole genome shotgun (WGS) entry which is preliminary data.</text>
</comment>
<organism evidence="1 2">
    <name type="scientific">Bradyrhizobium manausense</name>
    <dbReference type="NCBI Taxonomy" id="989370"/>
    <lineage>
        <taxon>Bacteria</taxon>
        <taxon>Pseudomonadati</taxon>
        <taxon>Pseudomonadota</taxon>
        <taxon>Alphaproteobacteria</taxon>
        <taxon>Hyphomicrobiales</taxon>
        <taxon>Nitrobacteraceae</taxon>
        <taxon>Bradyrhizobium</taxon>
    </lineage>
</organism>
<keyword evidence="2" id="KW-1185">Reference proteome</keyword>
<accession>A0A0R3DNH2</accession>
<gene>
    <name evidence="1" type="ORF">AOQ71_18160</name>
</gene>
<reference evidence="1 2" key="1">
    <citation type="submission" date="2015-09" db="EMBL/GenBank/DDBJ databases">
        <title>Draft Genome Sequence of Bradyrhizobium manausense Strain BR 3351T, a Novel Symbiotic Nitrogen-Fixing Alphaproteobacterium Isolated from Brazilian Amazon Rain Forest.</title>
        <authorList>
            <person name="De Araujo J.L."/>
            <person name="Zilli J.E."/>
        </authorList>
    </citation>
    <scope>NUCLEOTIDE SEQUENCE [LARGE SCALE GENOMIC DNA]</scope>
    <source>
        <strain evidence="1 2">BR3351</strain>
    </source>
</reference>
<sequence>MVRKVVVTFDEHDFEQLEMLAKLRKISIAEEIRRMCRAQLDYRIPYRIRRQVCDERLRSRRRLPLLRAVACGAGRASRARAVMGPAPEQGHGPSLNREQYAVKGARTVVCPAKAGMFSRRQTCLG</sequence>
<dbReference type="Proteomes" id="UP000051936">
    <property type="component" value="Unassembled WGS sequence"/>
</dbReference>
<evidence type="ECO:0000313" key="1">
    <source>
        <dbReference type="EMBL" id="KRQ11350.1"/>
    </source>
</evidence>
<protein>
    <submittedName>
        <fullName evidence="1">Uncharacterized protein</fullName>
    </submittedName>
</protein>
<proteinExistence type="predicted"/>